<protein>
    <submittedName>
        <fullName evidence="1">Uncharacterized protein</fullName>
    </submittedName>
</protein>
<gene>
    <name evidence="1" type="ORF">L2716_11155</name>
</gene>
<evidence type="ECO:0000313" key="2">
    <source>
        <dbReference type="Proteomes" id="UP001649381"/>
    </source>
</evidence>
<name>A0ABS9H2Z5_9BACL</name>
<dbReference type="Proteomes" id="UP001649381">
    <property type="component" value="Unassembled WGS sequence"/>
</dbReference>
<keyword evidence="2" id="KW-1185">Reference proteome</keyword>
<dbReference type="EMBL" id="JAKIJS010000001">
    <property type="protein sequence ID" value="MCF6138284.1"/>
    <property type="molecule type" value="Genomic_DNA"/>
</dbReference>
<organism evidence="1 2">
    <name type="scientific">Pseudalkalibacillus berkeleyi</name>
    <dbReference type="NCBI Taxonomy" id="1069813"/>
    <lineage>
        <taxon>Bacteria</taxon>
        <taxon>Bacillati</taxon>
        <taxon>Bacillota</taxon>
        <taxon>Bacilli</taxon>
        <taxon>Bacillales</taxon>
        <taxon>Fictibacillaceae</taxon>
        <taxon>Pseudalkalibacillus</taxon>
    </lineage>
</organism>
<reference evidence="1 2" key="1">
    <citation type="submission" date="2022-01" db="EMBL/GenBank/DDBJ databases">
        <title>Alkalihalobacillus sp. EGI L200015, a novel bacterium isolated from a salt lake sediment.</title>
        <authorList>
            <person name="Gao L."/>
            <person name="Fang B.-Z."/>
            <person name="Li W.-J."/>
        </authorList>
    </citation>
    <scope>NUCLEOTIDE SEQUENCE [LARGE SCALE GENOMIC DNA]</scope>
    <source>
        <strain evidence="1 2">KCTC 12718</strain>
    </source>
</reference>
<evidence type="ECO:0000313" key="1">
    <source>
        <dbReference type="EMBL" id="MCF6138284.1"/>
    </source>
</evidence>
<proteinExistence type="predicted"/>
<dbReference type="RefSeq" id="WP_236334586.1">
    <property type="nucleotide sequence ID" value="NZ_JAKIJS010000001.1"/>
</dbReference>
<comment type="caution">
    <text evidence="1">The sequence shown here is derived from an EMBL/GenBank/DDBJ whole genome shotgun (WGS) entry which is preliminary data.</text>
</comment>
<sequence>MKVITLCGSTKFKEQFREIEALLTLQGNIVISVGFIDELEVTDEQLQMLKALHFRKIDLAEEIYVIDVDGYVGDSTRKEIKYAKDNNKLIHYYSKGYQ</sequence>
<accession>A0ABS9H2Z5</accession>